<evidence type="ECO:0000256" key="3">
    <source>
        <dbReference type="ARBA" id="ARBA00022448"/>
    </source>
</evidence>
<evidence type="ECO:0000256" key="5">
    <source>
        <dbReference type="ARBA" id="ARBA00022597"/>
    </source>
</evidence>
<dbReference type="InterPro" id="IPR027417">
    <property type="entry name" value="P-loop_NTPase"/>
</dbReference>
<dbReference type="InterPro" id="IPR050107">
    <property type="entry name" value="ABC_carbohydrate_import_ATPase"/>
</dbReference>
<dbReference type="AlphaFoldDB" id="A0AAP2WAE0"/>
<dbReference type="InterPro" id="IPR003439">
    <property type="entry name" value="ABC_transporter-like_ATP-bd"/>
</dbReference>
<dbReference type="Proteomes" id="UP001299265">
    <property type="component" value="Unassembled WGS sequence"/>
</dbReference>
<dbReference type="Gene3D" id="3.40.50.300">
    <property type="entry name" value="P-loop containing nucleotide triphosphate hydrolases"/>
    <property type="match status" value="2"/>
</dbReference>
<feature type="domain" description="ABC transporter" evidence="11">
    <location>
        <begin position="7"/>
        <end position="243"/>
    </location>
</feature>
<dbReference type="CDD" id="cd03215">
    <property type="entry name" value="ABC_Carb_Monos_II"/>
    <property type="match status" value="1"/>
</dbReference>
<proteinExistence type="predicted"/>
<dbReference type="GO" id="GO:0005524">
    <property type="term" value="F:ATP binding"/>
    <property type="evidence" value="ECO:0007669"/>
    <property type="project" value="UniProtKB-KW"/>
</dbReference>
<keyword evidence="3" id="KW-0813">Transport</keyword>
<feature type="domain" description="ABC transporter" evidence="11">
    <location>
        <begin position="253"/>
        <end position="497"/>
    </location>
</feature>
<evidence type="ECO:0000256" key="6">
    <source>
        <dbReference type="ARBA" id="ARBA00022737"/>
    </source>
</evidence>
<evidence type="ECO:0000256" key="1">
    <source>
        <dbReference type="ARBA" id="ARBA00004202"/>
    </source>
</evidence>
<dbReference type="GO" id="GO:0016887">
    <property type="term" value="F:ATP hydrolysis activity"/>
    <property type="evidence" value="ECO:0007669"/>
    <property type="project" value="InterPro"/>
</dbReference>
<evidence type="ECO:0000256" key="4">
    <source>
        <dbReference type="ARBA" id="ARBA00022475"/>
    </source>
</evidence>
<dbReference type="RefSeq" id="WP_231063070.1">
    <property type="nucleotide sequence ID" value="NZ_JAJNOR010000006.1"/>
</dbReference>
<keyword evidence="13" id="KW-1185">Reference proteome</keyword>
<dbReference type="GO" id="GO:0005886">
    <property type="term" value="C:plasma membrane"/>
    <property type="evidence" value="ECO:0007669"/>
    <property type="project" value="UniProtKB-SubCell"/>
</dbReference>
<comment type="caution">
    <text evidence="12">The sequence shown here is derived from an EMBL/GenBank/DDBJ whole genome shotgun (WGS) entry which is preliminary data.</text>
</comment>
<evidence type="ECO:0000313" key="12">
    <source>
        <dbReference type="EMBL" id="MCD2493212.1"/>
    </source>
</evidence>
<dbReference type="FunFam" id="3.40.50.300:FF:000126">
    <property type="entry name" value="Galactose/methyl galactoside import ATP-binding protein MglA"/>
    <property type="match status" value="1"/>
</dbReference>
<dbReference type="Pfam" id="PF00005">
    <property type="entry name" value="ABC_tran"/>
    <property type="match status" value="2"/>
</dbReference>
<dbReference type="CDD" id="cd03216">
    <property type="entry name" value="ABC_Carb_Monos_I"/>
    <property type="match status" value="1"/>
</dbReference>
<dbReference type="FunFam" id="3.40.50.300:FF:000127">
    <property type="entry name" value="Ribose import ATP-binding protein RbsA"/>
    <property type="match status" value="1"/>
</dbReference>
<keyword evidence="9" id="KW-1278">Translocase</keyword>
<keyword evidence="7" id="KW-0547">Nucleotide-binding</keyword>
<evidence type="ECO:0000313" key="13">
    <source>
        <dbReference type="Proteomes" id="UP001299265"/>
    </source>
</evidence>
<name>A0AAP2WAE0_9FIRM</name>
<dbReference type="EMBL" id="JAJNOR010000006">
    <property type="protein sequence ID" value="MCD2493212.1"/>
    <property type="molecule type" value="Genomic_DNA"/>
</dbReference>
<accession>A0AAP2WAE0</accession>
<dbReference type="InterPro" id="IPR003593">
    <property type="entry name" value="AAA+_ATPase"/>
</dbReference>
<comment type="subcellular location">
    <subcellularLocation>
        <location evidence="2">Cell inner membrane</location>
    </subcellularLocation>
    <subcellularLocation>
        <location evidence="1">Cell membrane</location>
        <topology evidence="1">Peripheral membrane protein</topology>
    </subcellularLocation>
</comment>
<organism evidence="12 13">
    <name type="scientific">Lientehia hominis</name>
    <dbReference type="NCBI Taxonomy" id="2897778"/>
    <lineage>
        <taxon>Bacteria</taxon>
        <taxon>Bacillati</taxon>
        <taxon>Bacillota</taxon>
        <taxon>Clostridia</taxon>
        <taxon>Lachnospirales</taxon>
        <taxon>Lachnospiraceae</taxon>
        <taxon>Lientehia</taxon>
    </lineage>
</organism>
<dbReference type="InterPro" id="IPR017871">
    <property type="entry name" value="ABC_transporter-like_CS"/>
</dbReference>
<dbReference type="PANTHER" id="PTHR43790:SF9">
    <property type="entry name" value="GALACTOFURANOSE TRANSPORTER ATP-BINDING PROTEIN YTFR"/>
    <property type="match status" value="1"/>
</dbReference>
<dbReference type="PANTHER" id="PTHR43790">
    <property type="entry name" value="CARBOHYDRATE TRANSPORT ATP-BINDING PROTEIN MG119-RELATED"/>
    <property type="match status" value="1"/>
</dbReference>
<gene>
    <name evidence="12" type="ORF">LQE92_11340</name>
</gene>
<reference evidence="12 13" key="1">
    <citation type="submission" date="2021-11" db="EMBL/GenBank/DDBJ databases">
        <title>Lacrimispora sp. nov. NSJ-141 isolated from human feces.</title>
        <authorList>
            <person name="Abdugheni R."/>
        </authorList>
    </citation>
    <scope>NUCLEOTIDE SEQUENCE [LARGE SCALE GENOMIC DNA]</scope>
    <source>
        <strain evidence="12 13">NSJ-141</strain>
    </source>
</reference>
<keyword evidence="4" id="KW-1003">Cell membrane</keyword>
<evidence type="ECO:0000259" key="11">
    <source>
        <dbReference type="PROSITE" id="PS50893"/>
    </source>
</evidence>
<dbReference type="GO" id="GO:0015749">
    <property type="term" value="P:monosaccharide transmembrane transport"/>
    <property type="evidence" value="ECO:0007669"/>
    <property type="project" value="UniProtKB-ARBA"/>
</dbReference>
<protein>
    <submittedName>
        <fullName evidence="12">Sugar ABC transporter ATP-binding protein</fullName>
    </submittedName>
</protein>
<evidence type="ECO:0000256" key="10">
    <source>
        <dbReference type="ARBA" id="ARBA00023136"/>
    </source>
</evidence>
<dbReference type="SUPFAM" id="SSF52540">
    <property type="entry name" value="P-loop containing nucleoside triphosphate hydrolases"/>
    <property type="match status" value="2"/>
</dbReference>
<dbReference type="PROSITE" id="PS50893">
    <property type="entry name" value="ABC_TRANSPORTER_2"/>
    <property type="match status" value="2"/>
</dbReference>
<keyword evidence="10" id="KW-0472">Membrane</keyword>
<keyword evidence="5" id="KW-0762">Sugar transport</keyword>
<evidence type="ECO:0000256" key="9">
    <source>
        <dbReference type="ARBA" id="ARBA00022967"/>
    </source>
</evidence>
<keyword evidence="6" id="KW-0677">Repeat</keyword>
<keyword evidence="8 12" id="KW-0067">ATP-binding</keyword>
<dbReference type="PROSITE" id="PS00211">
    <property type="entry name" value="ABC_TRANSPORTER_1"/>
    <property type="match status" value="1"/>
</dbReference>
<dbReference type="SMART" id="SM00382">
    <property type="entry name" value="AAA"/>
    <property type="match status" value="2"/>
</dbReference>
<evidence type="ECO:0000256" key="7">
    <source>
        <dbReference type="ARBA" id="ARBA00022741"/>
    </source>
</evidence>
<sequence>MSEEIKLELRNISKSFPGVKALDQVSFRLKKGTTHVLCGENGAGKSTLMKILDGIYRQDEGEIYIDGRPVQIKSPVDARANGIAMIFQELSYVPDLTVAENVYLGSWTMKRKGKIDWKTIRMNTEALLTQEGFPYSHDTLLRSLSVADIQLIEILKAVSFDAQILIMDEPTSSISDKEVTFLFDKIEQLKKRGVSIIYISHKMDEIFKIADEITVLRDGAVVGTKKASEVTIDQVIEMMVGRKLENQYPKTKVQVGEKVLEVKGLCSPGIFENISFDVRAGEIVGFAGLVGAGRTEVMNAVFGMDPHTEGEVYIKGKPVQIRHVWQAIAHGLAMVSEDRRQYGIVPVRNIIENTSLASLKKFFYKGRCHKRKEKEKVQEACERMNVKTPSLETKIENLSGGNQQKVILAKWMLCSPDVLIMDEPTRGIDVGAKSEIYQLMEEFARDGKGIVMVSSELPELIGMCDRIYVMHEGVITGGLDRKEFSQEAIMNFAVRTAE</sequence>
<evidence type="ECO:0000256" key="8">
    <source>
        <dbReference type="ARBA" id="ARBA00022840"/>
    </source>
</evidence>
<evidence type="ECO:0000256" key="2">
    <source>
        <dbReference type="ARBA" id="ARBA00004533"/>
    </source>
</evidence>